<gene>
    <name evidence="7" type="ORF">C7M84_012577</name>
</gene>
<keyword evidence="4 6" id="KW-1133">Transmembrane helix</keyword>
<keyword evidence="8" id="KW-1185">Reference proteome</keyword>
<dbReference type="Proteomes" id="UP000283509">
    <property type="component" value="Unassembled WGS sequence"/>
</dbReference>
<protein>
    <recommendedName>
        <fullName evidence="9">Gustatory receptor</fullName>
    </recommendedName>
</protein>
<dbReference type="AlphaFoldDB" id="A0A3R7PK73"/>
<evidence type="ECO:0000313" key="7">
    <source>
        <dbReference type="EMBL" id="ROT69261.1"/>
    </source>
</evidence>
<feature type="transmembrane region" description="Helical" evidence="6">
    <location>
        <begin position="259"/>
        <end position="283"/>
    </location>
</feature>
<keyword evidence="3 6" id="KW-0812">Transmembrane</keyword>
<reference evidence="7 8" key="1">
    <citation type="submission" date="2018-04" db="EMBL/GenBank/DDBJ databases">
        <authorList>
            <person name="Zhang X."/>
            <person name="Yuan J."/>
            <person name="Li F."/>
            <person name="Xiang J."/>
        </authorList>
    </citation>
    <scope>NUCLEOTIDE SEQUENCE [LARGE SCALE GENOMIC DNA]</scope>
    <source>
        <tissue evidence="7">Muscle</tissue>
    </source>
</reference>
<feature type="transmembrane region" description="Helical" evidence="6">
    <location>
        <begin position="144"/>
        <end position="166"/>
    </location>
</feature>
<dbReference type="Pfam" id="PF08395">
    <property type="entry name" value="7tm_7"/>
    <property type="match status" value="1"/>
</dbReference>
<dbReference type="GO" id="GO:0005886">
    <property type="term" value="C:plasma membrane"/>
    <property type="evidence" value="ECO:0007669"/>
    <property type="project" value="UniProtKB-SubCell"/>
</dbReference>
<organism evidence="7 8">
    <name type="scientific">Penaeus vannamei</name>
    <name type="common">Whiteleg shrimp</name>
    <name type="synonym">Litopenaeus vannamei</name>
    <dbReference type="NCBI Taxonomy" id="6689"/>
    <lineage>
        <taxon>Eukaryota</taxon>
        <taxon>Metazoa</taxon>
        <taxon>Ecdysozoa</taxon>
        <taxon>Arthropoda</taxon>
        <taxon>Crustacea</taxon>
        <taxon>Multicrustacea</taxon>
        <taxon>Malacostraca</taxon>
        <taxon>Eumalacostraca</taxon>
        <taxon>Eucarida</taxon>
        <taxon>Decapoda</taxon>
        <taxon>Dendrobranchiata</taxon>
        <taxon>Penaeoidea</taxon>
        <taxon>Penaeidae</taxon>
        <taxon>Penaeus</taxon>
    </lineage>
</organism>
<evidence type="ECO:0000256" key="2">
    <source>
        <dbReference type="ARBA" id="ARBA00022475"/>
    </source>
</evidence>
<reference evidence="7 8" key="2">
    <citation type="submission" date="2019-01" db="EMBL/GenBank/DDBJ databases">
        <title>The decoding of complex shrimp genome reveals the adaptation for benthos swimmer, frequently molting mechanism and breeding impact on genome.</title>
        <authorList>
            <person name="Sun Y."/>
            <person name="Gao Y."/>
            <person name="Yu Y."/>
        </authorList>
    </citation>
    <scope>NUCLEOTIDE SEQUENCE [LARGE SCALE GENOMIC DNA]</scope>
    <source>
        <tissue evidence="7">Muscle</tissue>
    </source>
</reference>
<dbReference type="GO" id="GO:0050909">
    <property type="term" value="P:sensory perception of taste"/>
    <property type="evidence" value="ECO:0007669"/>
    <property type="project" value="InterPro"/>
</dbReference>
<proteinExistence type="predicted"/>
<feature type="transmembrane region" description="Helical" evidence="6">
    <location>
        <begin position="115"/>
        <end position="132"/>
    </location>
</feature>
<comment type="caution">
    <text evidence="7">The sequence shown here is derived from an EMBL/GenBank/DDBJ whole genome shotgun (WGS) entry which is preliminary data.</text>
</comment>
<accession>A0A3R7PK73</accession>
<keyword evidence="2" id="KW-1003">Cell membrane</keyword>
<feature type="transmembrane region" description="Helical" evidence="6">
    <location>
        <begin position="234"/>
        <end position="253"/>
    </location>
</feature>
<evidence type="ECO:0000256" key="1">
    <source>
        <dbReference type="ARBA" id="ARBA00004651"/>
    </source>
</evidence>
<evidence type="ECO:0000256" key="3">
    <source>
        <dbReference type="ARBA" id="ARBA00022692"/>
    </source>
</evidence>
<dbReference type="InterPro" id="IPR013604">
    <property type="entry name" value="7TM_chemorcpt"/>
</dbReference>
<evidence type="ECO:0000256" key="4">
    <source>
        <dbReference type="ARBA" id="ARBA00022989"/>
    </source>
</evidence>
<feature type="transmembrane region" description="Helical" evidence="6">
    <location>
        <begin position="423"/>
        <end position="442"/>
    </location>
</feature>
<feature type="transmembrane region" description="Helical" evidence="6">
    <location>
        <begin position="83"/>
        <end position="103"/>
    </location>
</feature>
<name>A0A3R7PK73_PENVA</name>
<dbReference type="EMBL" id="QCYY01002593">
    <property type="protein sequence ID" value="ROT69261.1"/>
    <property type="molecule type" value="Genomic_DNA"/>
</dbReference>
<comment type="subcellular location">
    <subcellularLocation>
        <location evidence="1">Cell membrane</location>
        <topology evidence="1">Multi-pass membrane protein</topology>
    </subcellularLocation>
</comment>
<sequence>MEIGFEGELSLLLYARRISSSPSEGDENTRRLSLSAARVGAEGASLCRSSPSLQKEQKEPRFASPLCRRSRRSLALPYPRTPSLLLVCFLAIVGMKCQIPSLLRRLSWGQQGCKWVICFCVWSLQLVGSFPYTWPGPPYQPRFSLWLCAWCVFMKIYCLFGVYVLFQVGGISLSDWTGSDLHGIIYKVSLMVYLCAYSQPHLVLLAKSRKLASILSRFAPFEEPVSQRRGVSPLILLQVLLLDFLIPAVALTFPSVPLLGHRLVMVLFAVLGGHSCFSAYLLFKALSVALSAYLVDAVEETLSPTLSEEGVSASLALPSLLLLEKRIRKVDETRRDLASCFFEGTSAVLLASVVGVIGSLFRFLVFGNQTDVYLQILMMNSYAIAGLCEVGQHFEDRIYRLLGFLEPLRKFNMCGWFTMNKTLFLSMGSVVLAYLVVLLQIGNQVSAGTL</sequence>
<evidence type="ECO:0000313" key="8">
    <source>
        <dbReference type="Proteomes" id="UP000283509"/>
    </source>
</evidence>
<evidence type="ECO:0000256" key="6">
    <source>
        <dbReference type="SAM" id="Phobius"/>
    </source>
</evidence>
<evidence type="ECO:0000256" key="5">
    <source>
        <dbReference type="ARBA" id="ARBA00023136"/>
    </source>
</evidence>
<feature type="transmembrane region" description="Helical" evidence="6">
    <location>
        <begin position="337"/>
        <end position="360"/>
    </location>
</feature>
<evidence type="ECO:0008006" key="9">
    <source>
        <dbReference type="Google" id="ProtNLM"/>
    </source>
</evidence>
<keyword evidence="5 6" id="KW-0472">Membrane</keyword>